<feature type="domain" description="AAA+ ATPase" evidence="20">
    <location>
        <begin position="1877"/>
        <end position="2013"/>
    </location>
</feature>
<dbReference type="Pfam" id="PF18198">
    <property type="entry name" value="AAA_lid_11"/>
    <property type="match status" value="1"/>
</dbReference>
<dbReference type="Pfam" id="PF18199">
    <property type="entry name" value="Dynein_C"/>
    <property type="match status" value="1"/>
</dbReference>
<evidence type="ECO:0000256" key="12">
    <source>
        <dbReference type="ARBA" id="ARBA00023175"/>
    </source>
</evidence>
<dbReference type="Gene3D" id="1.10.8.1220">
    <property type="match status" value="1"/>
</dbReference>
<evidence type="ECO:0000256" key="4">
    <source>
        <dbReference type="ARBA" id="ARBA00022701"/>
    </source>
</evidence>
<dbReference type="InterPro" id="IPR042228">
    <property type="entry name" value="Dynein_linker_3"/>
</dbReference>
<dbReference type="Gene3D" id="3.40.50.300">
    <property type="entry name" value="P-loop containing nucleotide triphosphate hydrolases"/>
    <property type="match status" value="5"/>
</dbReference>
<dbReference type="FunFam" id="1.20.920.30:FF:000005">
    <property type="entry name" value="Dynein, axonemal, heavy chain 2"/>
    <property type="match status" value="1"/>
</dbReference>
<proteinExistence type="inferred from homology"/>
<accession>A0A9P0HUH9</accession>
<dbReference type="Gene3D" id="1.10.472.130">
    <property type="match status" value="1"/>
</dbReference>
<keyword evidence="22" id="KW-1185">Reference proteome</keyword>
<evidence type="ECO:0000256" key="7">
    <source>
        <dbReference type="ARBA" id="ARBA00022840"/>
    </source>
</evidence>
<dbReference type="FunFam" id="1.10.8.720:FF:000008">
    <property type="entry name" value="Dynein axonemal heavy chain 2"/>
    <property type="match status" value="1"/>
</dbReference>
<dbReference type="InterPro" id="IPR042219">
    <property type="entry name" value="AAA_lid_11_sf"/>
</dbReference>
<evidence type="ECO:0000256" key="2">
    <source>
        <dbReference type="ARBA" id="ARBA00008887"/>
    </source>
</evidence>
<dbReference type="InterPro" id="IPR041658">
    <property type="entry name" value="AAA_lid_11"/>
</dbReference>
<name>A0A9P0HUH9_NEZVI</name>
<dbReference type="Pfam" id="PF12775">
    <property type="entry name" value="AAA_7"/>
    <property type="match status" value="1"/>
</dbReference>
<dbReference type="Gene3D" id="3.10.490.20">
    <property type="match status" value="1"/>
</dbReference>
<evidence type="ECO:0000313" key="22">
    <source>
        <dbReference type="Proteomes" id="UP001152798"/>
    </source>
</evidence>
<dbReference type="InterPro" id="IPR024317">
    <property type="entry name" value="Dynein_heavy_chain_D4_dom"/>
</dbReference>
<dbReference type="EMBL" id="OV725083">
    <property type="protein sequence ID" value="CAH1408276.1"/>
    <property type="molecule type" value="Genomic_DNA"/>
</dbReference>
<keyword evidence="9" id="KW-0243">Dynein</keyword>
<feature type="compositionally biased region" description="Basic and acidic residues" evidence="19">
    <location>
        <begin position="14"/>
        <end position="30"/>
    </location>
</feature>
<dbReference type="Gene3D" id="1.20.920.30">
    <property type="match status" value="1"/>
</dbReference>
<dbReference type="Gene3D" id="1.10.8.710">
    <property type="match status" value="1"/>
</dbReference>
<sequence length="4525" mass="523630">METEADDTEVSASNREEDYSREEMEQSRPDIEEEEGGEEEASRIDYSISEASDYTKLKKKEPKKIKDPLEALVERIKKITILFDLEEKDWNHKVYSKIKKFITKEDEFLLTIYFEDDILKAKLGFPTCRFMDIQYFARLHKKVEITGENFLDNVMFGTLDEYPERSIATLLETVYYPGFFHIKEWPDELKMEVRQAYHEYLNQLTEIHFNLMGLTGLYVPKEGLEVNLRSAVKDQYLIARLERVVLMWHTAVKKAAINATPDTLIEGCVPLDAYESALNRYENLCGILDQLQSEGVNYICDILLTAQSPHIQPFLELKPEVIEAKETAQSIAQYLQVLEAPCKRLDSATDPLEIPPIIPEILKAIKFVWARSPAYNEDKHLEMLCVCLSYHIVSKLKTMADFKAVFCLKPLSVIETLQNMTICYENVKRIYKKAVDTHNSYHRRPWNVNQDLVFNKINTAEERCKDMIELCYTLGIFGRVNEPKGEKESMLPYYWTRDEEISRIMDKVKKEFWKLFEDVEARKNKFLDEESEEWRDVMKKFRDGIADLEMYTENALHLIIDKIDNIEETIDVLVQFKDYTKRPALVPAFMKCSEKIRDLFYDDVKKYKKDLTNNGKNVYLYMPRQSSRVVNLVVKQKRLIQLYQFIKTATWLIEPERTEKYEKEYEDFVQDVVDFSKTTYLEWCNNLNVNRTQMLSRPLFKMCENGLLLINMDRDLVKKCRDCKFFSQVMPNTDARAVPLFDIFLQISSVYPHLYMIAMDYNYIVTMLTNAERLLFKIHFTKMSKLMKDGFTTRYTWDLNETPDTMNYLHHLQQHINQYRRFADEYKACNEEIFAICKKISLSYFYDFPPKQSFLFQELEDYIVDTKVNKINELIVHYNKIFELLLVIFDGFAYNLKSMKPEWVKYISRIDLLLQEALRWYARRSMQKAHDGFFVRTRGFTALSKNIFIYCSMDLKSTKIIYDPSFLEIVCLVKNLLGDLIIDLSFLPRLVEKFEINLPEKRIPYSSVIARDDYCRQTQVKIEKEIHRCYAEVKNYEKEWEQYRHVWSIDRTKFLEEFSKTYLVAEQFKEEITKYVRIALCVKHIQKHQTIRILKLNCEDLIQKIIKHCAVWHRRLSHLLMVTTANEIESAYEFCHVNSKRLLTPPKHLRQIPIATSFHDRFDLVVDVLENSFPALDDKLKFLFSLRDDIPEIMSKRHKGIMKVWKQLKKTKQTSLKIIDNCTISFKEKLVKDHHLFADEVKNLLQKFETEGPFHPTLASLEALEWLNNFEKELTAMMAKDKDFEVDLKYVKLPYEKKPELDDLDADLKILMEVWSLTKDWDDAWDGYKTSLFWSIKPEEMEMFAQEVWKKFNNMFREYRDKNWSIIEHSKKRVEAFKRVLPLVTDLKNPALRQRHWDNIRTEMKSTFDETADNFTLDYIIGIQMQDFADYIHEISNGATIELNIENTLRKISDQWAEIVLQFIPHKDRGLYKLIGVDEIFQALEDNQTSISSMKTTRYVQIFLNEVNYWEKGLALVQEVLDMSLTVQKIFFYLENIFFGEDIRRQLPREANDFDKLTYIWRTVTLNLQADKNCYKACHYPGILNTLKQMYVKMEEIQKSLDQYIETKRHIFPRFYFLSNEALLDLLGNSKNLDLVQPYIKSCFDNLYKINMVENASYNETDGIGMFSVEGEYVAWLRPIVLAGPVECWLCLVETVMRDTLKDLLFHVTLKLKKMQFKRDKWIVENPGQMCITASQIRWTTDCTKALLLSHIRLSPEPLKTLRKTQTYYLNQYLELIRGDLGKLPRLKIQAIATIEIHARDVIDAMFRAKCMNVSAFEWLSQLRFYWDKDLCICNVRQTNTLFRYGYEYLGNPDRLAITPLTDRCYITLTTALHLYRGGSPKGPAGTGKTETVKDLGKALSYYVIVINCSEGLDYKSMGRNFSGFAQTGAWGCFDEFNRINIEVLSVVAQQILSVLSALSQKLKNFIFEGSVINLVKTCGIFITMNPGYAGRTELPDNLKSMFRPISMMIPDSMLIAEIRLFGEGFKSTRPLAKKVFTLFSLAKQQLSKQDHYDFGLRGMVALLRYAGKKRRQHPNLNDEEVVLLAMKDMNIAKLTSDDLPLFLAITQDLFPNVVVPAIEYTEFNAILKEVFDIANLQDIPIGFTKVIQLYETKGSRHSVMIVGATGSAKSTTWKMLKAALNMMKSRNYPGFESAQEYLINPKALNLGELYGEYNLATGEWADGVLSSIMRTTCADEVKSEKWILFDGPVDAVWIENMNSVMDDNKVLTLINSDRIVMPEQVSLLFEVGDLTVASPATVSRCGMVYNDYKDFGWRPFAHCWFRQFNSEPYVNTMKILFERYVDNILRIKRLNCEEVVKVPEICAVISLCHLMQIIAKPEDVAKIYPPESEDYVYAARFYFFFCAVWTLAGSLSEKGREVMDNFIREQESSYPSEETVYEYFIDQKSRGFVHWQEKLSDNWRYDPETPFCKIFVPSIDTLRYTYLTNALLSNNIPVLITGGVGTGKTSNATSVLDVLDKVKYSVVTINLSAQTSSGNLQDSIINRLDKRTKGIYIPAGGKIMITFMDDFNMPAKEVYGAQPPLELMRQWIDYGFWYNRQDQTKMFLKDMLLMAAMGPPGGGRNMITDRLLSRFSVIAVTFPNDAQIQSIFTTMLKQHLSYKEELTSHAESITMATLIIFKRTVSKMLPTPAKMHYLFNLRDISKVYQGLLRSGVDYQPTKHQLLRLWLHECFRVFSDRLINETDLAWFNEQIGNILNSSFGVSLSTLCAGNGCPIFCDFMNQFNMYAEVDSVQKLTRTIQRQMEEYNQTPGVVHVNLVLFEEAIQHICRVARVVSQPRGHILLVGIGGIGRSSLARLGAWQCQYRTYQIQLTRTYGVGEFKEDLKNIYHTTGVKDNPLSFLLGDNQVVDEAFLEIMNNVLSTGEVANLYKPDEFEEIKSILYDIVAKAGIIPTNETIYNFLIDRVRSNLHIVLCFSPVGEQFRIRLRQYPSLISCTTIDWFQDWPREALLEVANQFMKEVDTIATIKRIPPEEDDKEKRNLRKEELKKNISSMCAVIHDSVVVMSKRMLVDLKRHNYVTLSNFLELVAVYKSNLSEKREEVSSQAKKLSGGLLKLIETRIVVEELSAELKVATAEVAKLNEECDKFLEILMVQKTEVDEQQKGVEKKTVIIEAEEKECKELADVALADLQMAMPALEAAMRALDALNKKDLTEIKSYGRPPPKVEMVMEAVMVLLQAEPSWAESKRQLGDVNFLNRLKYFDKDHIPDAVLRSIGSLIRNPDFDPDKVGIVSTAAKSLCMWVIAIEKYGKIFKIVAPKKAKLDEAMSSLKAKQAILAEARGKLNQLLELMNNLQKAYDEKMNQKEILRLRAEELENKLDRASKLVEGLLGEKERWENTILELEEAFDLLLGDVLLGTAFVSYVGPFLSSYRDDLVSTWINKAKNMNVPTSPKLNMVTFLVKPPVVRDWNIQGLPTDNFSIENGIIVTRCGRWPLIIDPQSQAWIWIKNMEKPNGLKIVDFGMSDYMKIIEVAMEHGNPVLLQNISEVLDPAVAPILNKSLSVKGNSVFITLGDRLAPYNNKFRFFITTKLGNPHFAPEVCTKATLVNFAIKREGLEEQLLGIVVREERPLLEEQKNNLVMSIARGKKTLIELEDTLLRLLSESQGPILENIGLFNTLNDSKETAERIAEQLKTAIVTEKEIDAAREEYRICAKRASILFFVLNDMSQIDPMYQFSLAFYIDLFEHSIRKCAKSDDINERLEILNTYHTYAIYRNTCRGLFERHKLLFSFYMCLRILEDTLNQAEFQFFLKGGVVLKEGGGAINPAAEWLPPEAWDNLLELNKLSNFSGFMQNFVKTIKDWKDWYFSESPENTDLPGVWNQKLDQFQKMVVVRCLRPDRVSFSTLNFVSKYLGQEFTEPPVLDIKAVLEDSSAKSPLIFVLSPGVDPTGALIQLAEANKMTSKFHSLSLGQGQSPVATRLIEEGKKYGYWIFLANCHLSLSWMPALDKIIELLQMDPKLHRRFRLWLSSSPHPDFPLSILQTSLKMTTEPPKGLKANMKRLYNIITEERFSVCHNQAKYKKLLFGLCFFHAVLIERKKFQQLGWNVVYSFNDSDFEVSENLLTLYLDEYPMTPWDALKYLIAGVCYGGHVTDDWDRRLLLTYIDRFFNDEALTVHQFKLSSIDTYYIPADGELSVYKEYINSLPLVDNPIAFGQHPNADIMSLIIESKAMCETLLSLQGSEGAGAAAKNVEDEVMALASDILQKIPHQIDYESTEKAMGYFKKPLDVVLLQEISRYNSLLKSMRLSLINLQKGIQGVVVMDSELEEIFTCINEARIPSAWLKAYPSLKKLGPWTRDLVARVSFFADWAKTIRSPVTFCLAYFTFPTGFLTAVLQTAARRMVISIDTLLWEFEPQRKDVREITSASLEGVYVRGMYLEGAGWESITMKLCEPQPMELVHEMPVILFKPIVARKKKTVGVYECPVYYYPQRCGTQGREAYVVAVDLAISRASNPHYWIKRGTALLLSLAT</sequence>
<dbReference type="InterPro" id="IPR004273">
    <property type="entry name" value="Dynein_heavy_D6_P-loop"/>
</dbReference>
<evidence type="ECO:0000256" key="9">
    <source>
        <dbReference type="ARBA" id="ARBA00023017"/>
    </source>
</evidence>
<dbReference type="GO" id="GO:0051959">
    <property type="term" value="F:dynein light intermediate chain binding"/>
    <property type="evidence" value="ECO:0007669"/>
    <property type="project" value="InterPro"/>
</dbReference>
<dbReference type="InterPro" id="IPR042222">
    <property type="entry name" value="Dynein_2_N"/>
</dbReference>
<feature type="coiled-coil region" evidence="18">
    <location>
        <begin position="3121"/>
        <end position="3148"/>
    </location>
</feature>
<keyword evidence="4" id="KW-0493">Microtubule</keyword>
<evidence type="ECO:0000256" key="5">
    <source>
        <dbReference type="ARBA" id="ARBA00022737"/>
    </source>
</evidence>
<keyword evidence="14" id="KW-0966">Cell projection</keyword>
<dbReference type="PANTHER" id="PTHR22878">
    <property type="entry name" value="DYNEIN HEAVY CHAIN 6, AXONEMAL-LIKE-RELATED"/>
    <property type="match status" value="1"/>
</dbReference>
<dbReference type="FunFam" id="3.40.50.300:FF:000049">
    <property type="entry name" value="Dynein, axonemal, heavy chain 5"/>
    <property type="match status" value="1"/>
</dbReference>
<dbReference type="PANTHER" id="PTHR22878:SF68">
    <property type="entry name" value="DYNEIN HEAVY CHAIN 6, AXONEMAL-LIKE"/>
    <property type="match status" value="1"/>
</dbReference>
<evidence type="ECO:0000256" key="1">
    <source>
        <dbReference type="ARBA" id="ARBA00004611"/>
    </source>
</evidence>
<dbReference type="InterPro" id="IPR041466">
    <property type="entry name" value="Dynein_AAA5_ext"/>
</dbReference>
<dbReference type="InterPro" id="IPR035706">
    <property type="entry name" value="AAA_9"/>
</dbReference>
<keyword evidence="10 18" id="KW-0175">Coiled coil</keyword>
<evidence type="ECO:0000256" key="8">
    <source>
        <dbReference type="ARBA" id="ARBA00022846"/>
    </source>
</evidence>
<evidence type="ECO:0000256" key="18">
    <source>
        <dbReference type="SAM" id="Coils"/>
    </source>
</evidence>
<dbReference type="GO" id="GO:0008569">
    <property type="term" value="F:minus-end-directed microtubule motor activity"/>
    <property type="evidence" value="ECO:0007669"/>
    <property type="project" value="InterPro"/>
</dbReference>
<dbReference type="InterPro" id="IPR041228">
    <property type="entry name" value="Dynein_C"/>
</dbReference>
<dbReference type="FunFam" id="1.20.58.1120:FF:000001">
    <property type="entry name" value="dynein heavy chain 2, axonemal"/>
    <property type="match status" value="1"/>
</dbReference>
<comment type="subunit">
    <text evidence="16">The I1 inner arm complex (also known as the f dynein complex) is a two-headed isoform composed of two heavy chains (1-alpha and 1-beta), three intermediate chains and three light chains. I1 occupies a specific position proximal to the first radial spoke and repeats every 96 nm along the length of the axoneme.</text>
</comment>
<keyword evidence="5" id="KW-0677">Repeat</keyword>
<dbReference type="Gene3D" id="1.20.58.1120">
    <property type="match status" value="1"/>
</dbReference>
<dbReference type="InterPro" id="IPR003593">
    <property type="entry name" value="AAA+_ATPase"/>
</dbReference>
<dbReference type="Gene3D" id="1.20.140.100">
    <property type="entry name" value="Dynein heavy chain, N-terminal domain 2"/>
    <property type="match status" value="1"/>
</dbReference>
<evidence type="ECO:0000256" key="15">
    <source>
        <dbReference type="ARBA" id="ARBA00054075"/>
    </source>
</evidence>
<evidence type="ECO:0000256" key="14">
    <source>
        <dbReference type="ARBA" id="ARBA00023273"/>
    </source>
</evidence>
<dbReference type="FunFam" id="1.10.287.2620:FF:000002">
    <property type="entry name" value="Dynein heavy chain 2, axonemal"/>
    <property type="match status" value="1"/>
</dbReference>
<feature type="domain" description="AAA+ ATPase" evidence="20">
    <location>
        <begin position="2156"/>
        <end position="2361"/>
    </location>
</feature>
<dbReference type="OrthoDB" id="447173at2759"/>
<evidence type="ECO:0000256" key="6">
    <source>
        <dbReference type="ARBA" id="ARBA00022741"/>
    </source>
</evidence>
<organism evidence="21 22">
    <name type="scientific">Nezara viridula</name>
    <name type="common">Southern green stink bug</name>
    <name type="synonym">Cimex viridulus</name>
    <dbReference type="NCBI Taxonomy" id="85310"/>
    <lineage>
        <taxon>Eukaryota</taxon>
        <taxon>Metazoa</taxon>
        <taxon>Ecdysozoa</taxon>
        <taxon>Arthropoda</taxon>
        <taxon>Hexapoda</taxon>
        <taxon>Insecta</taxon>
        <taxon>Pterygota</taxon>
        <taxon>Neoptera</taxon>
        <taxon>Paraneoptera</taxon>
        <taxon>Hemiptera</taxon>
        <taxon>Heteroptera</taxon>
        <taxon>Panheteroptera</taxon>
        <taxon>Pentatomomorpha</taxon>
        <taxon>Pentatomoidea</taxon>
        <taxon>Pentatomidae</taxon>
        <taxon>Pentatominae</taxon>
        <taxon>Nezara</taxon>
    </lineage>
</organism>
<dbReference type="FunFam" id="3.40.50.300:FF:000153">
    <property type="entry name" value="Dynein axonemal heavy chain 1"/>
    <property type="match status" value="1"/>
</dbReference>
<dbReference type="GO" id="GO:0005874">
    <property type="term" value="C:microtubule"/>
    <property type="evidence" value="ECO:0007669"/>
    <property type="project" value="UniProtKB-KW"/>
</dbReference>
<keyword evidence="12" id="KW-0505">Motor protein</keyword>
<dbReference type="FunFam" id="3.40.50.300:FF:000044">
    <property type="entry name" value="Dynein heavy chain 5, axonemal"/>
    <property type="match status" value="1"/>
</dbReference>
<dbReference type="InterPro" id="IPR013602">
    <property type="entry name" value="Dynein_heavy_linker"/>
</dbReference>
<dbReference type="InterPro" id="IPR041589">
    <property type="entry name" value="DNAH3_AAA_lid_1"/>
</dbReference>
<dbReference type="GO" id="GO:0005524">
    <property type="term" value="F:ATP binding"/>
    <property type="evidence" value="ECO:0007669"/>
    <property type="project" value="UniProtKB-KW"/>
</dbReference>
<dbReference type="Pfam" id="PF17852">
    <property type="entry name" value="Dynein_AAA_lid"/>
    <property type="match status" value="1"/>
</dbReference>
<dbReference type="FunFam" id="3.10.490.20:FF:000008">
    <property type="entry name" value="dynein heavy chain 2, axonemal"/>
    <property type="match status" value="1"/>
</dbReference>
<dbReference type="Pfam" id="PF08385">
    <property type="entry name" value="DHC_N1"/>
    <property type="match status" value="1"/>
</dbReference>
<dbReference type="Gene3D" id="6.10.140.1060">
    <property type="match status" value="1"/>
</dbReference>
<dbReference type="Gene3D" id="1.10.8.720">
    <property type="entry name" value="Region D6 of dynein motor"/>
    <property type="match status" value="1"/>
</dbReference>
<evidence type="ECO:0000256" key="19">
    <source>
        <dbReference type="SAM" id="MobiDB-lite"/>
    </source>
</evidence>
<feature type="region of interest" description="Disordered" evidence="19">
    <location>
        <begin position="1"/>
        <end position="47"/>
    </location>
</feature>
<comment type="subcellular location">
    <subcellularLocation>
        <location evidence="1">Cytoplasm</location>
        <location evidence="1">Cytoskeleton</location>
        <location evidence="1">Flagellum axoneme</location>
    </subcellularLocation>
</comment>
<keyword evidence="6" id="KW-0547">Nucleotide-binding</keyword>
<dbReference type="Proteomes" id="UP001152798">
    <property type="component" value="Chromosome 7"/>
</dbReference>
<dbReference type="GO" id="GO:0070286">
    <property type="term" value="P:axonemal dynein complex assembly"/>
    <property type="evidence" value="ECO:0007669"/>
    <property type="project" value="UniProtKB-ARBA"/>
</dbReference>
<dbReference type="GO" id="GO:0005858">
    <property type="term" value="C:axonemal dynein complex"/>
    <property type="evidence" value="ECO:0007669"/>
    <property type="project" value="UniProtKB-ARBA"/>
</dbReference>
<dbReference type="SMART" id="SM00382">
    <property type="entry name" value="AAA"/>
    <property type="match status" value="3"/>
</dbReference>
<dbReference type="Pfam" id="PF12780">
    <property type="entry name" value="AAA_8"/>
    <property type="match status" value="1"/>
</dbReference>
<dbReference type="Gene3D" id="1.20.1270.280">
    <property type="match status" value="1"/>
</dbReference>
<dbReference type="Gene3D" id="1.10.287.2620">
    <property type="match status" value="1"/>
</dbReference>
<feature type="domain" description="AAA+ ATPase" evidence="20">
    <location>
        <begin position="2491"/>
        <end position="2641"/>
    </location>
</feature>
<evidence type="ECO:0000256" key="3">
    <source>
        <dbReference type="ARBA" id="ARBA00022490"/>
    </source>
</evidence>
<gene>
    <name evidence="21" type="ORF">NEZAVI_LOCUS15840</name>
</gene>
<evidence type="ECO:0000256" key="10">
    <source>
        <dbReference type="ARBA" id="ARBA00023054"/>
    </source>
</evidence>
<dbReference type="GO" id="GO:0045505">
    <property type="term" value="F:dynein intermediate chain binding"/>
    <property type="evidence" value="ECO:0007669"/>
    <property type="project" value="InterPro"/>
</dbReference>
<evidence type="ECO:0000256" key="17">
    <source>
        <dbReference type="ARBA" id="ARBA00077719"/>
    </source>
</evidence>
<dbReference type="FunFam" id="1.10.8.1220:FF:000001">
    <property type="entry name" value="Dynein axonemal heavy chain 5"/>
    <property type="match status" value="1"/>
</dbReference>
<evidence type="ECO:0000256" key="13">
    <source>
        <dbReference type="ARBA" id="ARBA00023212"/>
    </source>
</evidence>
<keyword evidence="7" id="KW-0067">ATP-binding</keyword>
<dbReference type="Gene3D" id="1.20.920.20">
    <property type="match status" value="1"/>
</dbReference>
<evidence type="ECO:0000256" key="16">
    <source>
        <dbReference type="ARBA" id="ARBA00063032"/>
    </source>
</evidence>
<comment type="similarity">
    <text evidence="2">Belongs to the dynein heavy chain family.</text>
</comment>
<evidence type="ECO:0000313" key="21">
    <source>
        <dbReference type="EMBL" id="CAH1408276.1"/>
    </source>
</evidence>
<dbReference type="Pfam" id="PF12781">
    <property type="entry name" value="AAA_9"/>
    <property type="match status" value="1"/>
</dbReference>
<protein>
    <recommendedName>
        <fullName evidence="17">Dynein-1, subspecies f</fullName>
    </recommendedName>
</protein>
<dbReference type="InterPro" id="IPR056759">
    <property type="entry name" value="DYH2-5-8_CC"/>
</dbReference>
<dbReference type="SUPFAM" id="SSF52540">
    <property type="entry name" value="P-loop containing nucleoside triphosphate hydrolases"/>
    <property type="match status" value="4"/>
</dbReference>
<dbReference type="Pfam" id="PF12774">
    <property type="entry name" value="AAA_6"/>
    <property type="match status" value="1"/>
</dbReference>
<evidence type="ECO:0000259" key="20">
    <source>
        <dbReference type="SMART" id="SM00382"/>
    </source>
</evidence>
<comment type="function">
    <text evidence="15">Force generating protein of eukaryotic cilia and flagella. Produces force towards the minus ends of microtubules. Dynein has ATPase activity; the force-producing power stroke is thought to occur on release of ADP. Required for assembly of the I1 inner arm complex and its targeting to the appropriate axoneme location. Also required for phototaxis.</text>
</comment>
<dbReference type="Pfam" id="PF03028">
    <property type="entry name" value="Dynein_heavy"/>
    <property type="match status" value="1"/>
</dbReference>
<dbReference type="Pfam" id="PF08393">
    <property type="entry name" value="DHC_N2"/>
    <property type="match status" value="1"/>
</dbReference>
<dbReference type="Gene3D" id="3.20.180.20">
    <property type="entry name" value="Dynein heavy chain, N-terminal domain 2"/>
    <property type="match status" value="1"/>
</dbReference>
<dbReference type="FunFam" id="1.20.140.100:FF:000006">
    <property type="entry name" value="dynein heavy chain 2, axonemal"/>
    <property type="match status" value="1"/>
</dbReference>
<keyword evidence="13" id="KW-0206">Cytoskeleton</keyword>
<evidence type="ECO:0000256" key="11">
    <source>
        <dbReference type="ARBA" id="ARBA00023069"/>
    </source>
</evidence>
<dbReference type="Pfam" id="PF17857">
    <property type="entry name" value="AAA_lid_1"/>
    <property type="match status" value="1"/>
</dbReference>
<dbReference type="Pfam" id="PF12777">
    <property type="entry name" value="MT"/>
    <property type="match status" value="1"/>
</dbReference>
<feature type="coiled-coil region" evidence="18">
    <location>
        <begin position="3327"/>
        <end position="3403"/>
    </location>
</feature>
<dbReference type="InterPro" id="IPR013594">
    <property type="entry name" value="Dynein_heavy_tail"/>
</dbReference>
<keyword evidence="8" id="KW-0282">Flagellum</keyword>
<dbReference type="InterPro" id="IPR026983">
    <property type="entry name" value="DHC"/>
</dbReference>
<dbReference type="InterPro" id="IPR027417">
    <property type="entry name" value="P-loop_NTPase"/>
</dbReference>
<dbReference type="FunFam" id="1.10.8.710:FF:000001">
    <property type="entry name" value="Dynein axonemal heavy chain 2"/>
    <property type="match status" value="1"/>
</dbReference>
<keyword evidence="11" id="KW-0969">Cilium</keyword>
<reference evidence="21" key="1">
    <citation type="submission" date="2022-01" db="EMBL/GenBank/DDBJ databases">
        <authorList>
            <person name="King R."/>
        </authorList>
    </citation>
    <scope>NUCLEOTIDE SEQUENCE</scope>
</reference>
<dbReference type="FunFam" id="3.40.50.300:FF:002141">
    <property type="entry name" value="Dynein heavy chain"/>
    <property type="match status" value="1"/>
</dbReference>
<dbReference type="InterPro" id="IPR043157">
    <property type="entry name" value="Dynein_AAA1S"/>
</dbReference>
<dbReference type="InterPro" id="IPR024743">
    <property type="entry name" value="Dynein_HC_stalk"/>
</dbReference>
<dbReference type="FunFam" id="1.20.920.20:FF:000001">
    <property type="entry name" value="dynein heavy chain 2, axonemal"/>
    <property type="match status" value="1"/>
</dbReference>
<dbReference type="InterPro" id="IPR043160">
    <property type="entry name" value="Dynein_C_barrel"/>
</dbReference>
<dbReference type="GO" id="GO:0031514">
    <property type="term" value="C:motile cilium"/>
    <property type="evidence" value="ECO:0007669"/>
    <property type="project" value="UniProtKB-ARBA"/>
</dbReference>
<dbReference type="InterPro" id="IPR035699">
    <property type="entry name" value="AAA_6"/>
</dbReference>
<dbReference type="GO" id="GO:0060294">
    <property type="term" value="P:cilium movement involved in cell motility"/>
    <property type="evidence" value="ECO:0007669"/>
    <property type="project" value="UniProtKB-ARBA"/>
</dbReference>
<keyword evidence="3" id="KW-0963">Cytoplasm</keyword>
<dbReference type="Pfam" id="PF25007">
    <property type="entry name" value="DYH2-5-8_CC"/>
    <property type="match status" value="1"/>
</dbReference>